<dbReference type="KEGG" id="tgb:HG536_0F03470"/>
<protein>
    <submittedName>
        <fullName evidence="5">Uncharacterized protein</fullName>
    </submittedName>
</protein>
<evidence type="ECO:0000256" key="4">
    <source>
        <dbReference type="ARBA" id="ARBA00038402"/>
    </source>
</evidence>
<dbReference type="PANTHER" id="PTHR14742">
    <property type="entry name" value="RIBONUCLEASE P SUBUNIT P21"/>
    <property type="match status" value="1"/>
</dbReference>
<dbReference type="InterPro" id="IPR007175">
    <property type="entry name" value="Rpr2/Snm1/Rpp21"/>
</dbReference>
<dbReference type="GO" id="GO:0005655">
    <property type="term" value="C:nucleolar ribonuclease P complex"/>
    <property type="evidence" value="ECO:0007669"/>
    <property type="project" value="TreeGrafter"/>
</dbReference>
<comment type="similarity">
    <text evidence="4">Belongs to the eukaryotic/archaeal RNase P protein component 4 family.</text>
</comment>
<accession>A0A7G3ZKI6</accession>
<evidence type="ECO:0000256" key="2">
    <source>
        <dbReference type="ARBA" id="ARBA00022723"/>
    </source>
</evidence>
<dbReference type="OrthoDB" id="128536at2759"/>
<reference evidence="5 6" key="1">
    <citation type="submission" date="2020-06" db="EMBL/GenBank/DDBJ databases">
        <title>The yeast mating-type switching endonuclease HO is a domesticated member of an unorthodox homing genetic element family.</title>
        <authorList>
            <person name="Coughlan A.Y."/>
            <person name="Lombardi L."/>
            <person name="Braun-Galleani S."/>
            <person name="Martos A.R."/>
            <person name="Galeote V."/>
            <person name="Bigey F."/>
            <person name="Dequin S."/>
            <person name="Byrne K.P."/>
            <person name="Wolfe K.H."/>
        </authorList>
    </citation>
    <scope>NUCLEOTIDE SEQUENCE [LARGE SCALE GENOMIC DNA]</scope>
    <source>
        <strain evidence="5 6">CBS764</strain>
    </source>
</reference>
<dbReference type="GO" id="GO:0046872">
    <property type="term" value="F:metal ion binding"/>
    <property type="evidence" value="ECO:0007669"/>
    <property type="project" value="UniProtKB-KW"/>
</dbReference>
<dbReference type="Proteomes" id="UP000515788">
    <property type="component" value="Chromosome 6"/>
</dbReference>
<sequence>MASNDHFRRLNYLYQLSAWHTLALARHDGEQALARAHARTLDLVAKRTRAKLLPQLKRTLCKRCHRLLLPQRTVECRLDASDSLVLRCRCGSAKRFAVGLDRDHKTFYEKPGNLR</sequence>
<proteinExistence type="inferred from homology"/>
<evidence type="ECO:0000256" key="3">
    <source>
        <dbReference type="ARBA" id="ARBA00022833"/>
    </source>
</evidence>
<gene>
    <name evidence="5" type="ORF">HG536_0F03470</name>
</gene>
<dbReference type="PANTHER" id="PTHR14742:SF0">
    <property type="entry name" value="RIBONUCLEASE P PROTEIN SUBUNIT P21"/>
    <property type="match status" value="1"/>
</dbReference>
<name>A0A7G3ZKI6_9SACH</name>
<organism evidence="5 6">
    <name type="scientific">Torulaspora globosa</name>
    <dbReference type="NCBI Taxonomy" id="48254"/>
    <lineage>
        <taxon>Eukaryota</taxon>
        <taxon>Fungi</taxon>
        <taxon>Dikarya</taxon>
        <taxon>Ascomycota</taxon>
        <taxon>Saccharomycotina</taxon>
        <taxon>Saccharomycetes</taxon>
        <taxon>Saccharomycetales</taxon>
        <taxon>Saccharomycetaceae</taxon>
        <taxon>Torulaspora</taxon>
    </lineage>
</organism>
<keyword evidence="1" id="KW-0819">tRNA processing</keyword>
<keyword evidence="2" id="KW-0479">Metal-binding</keyword>
<dbReference type="EMBL" id="CP059251">
    <property type="protein sequence ID" value="QLL34022.1"/>
    <property type="molecule type" value="Genomic_DNA"/>
</dbReference>
<dbReference type="Gene3D" id="6.20.50.20">
    <property type="match status" value="1"/>
</dbReference>
<dbReference type="GeneID" id="59327237"/>
<evidence type="ECO:0000256" key="1">
    <source>
        <dbReference type="ARBA" id="ARBA00022694"/>
    </source>
</evidence>
<dbReference type="GO" id="GO:0008033">
    <property type="term" value="P:tRNA processing"/>
    <property type="evidence" value="ECO:0007669"/>
    <property type="project" value="UniProtKB-KW"/>
</dbReference>
<evidence type="ECO:0000313" key="5">
    <source>
        <dbReference type="EMBL" id="QLL34022.1"/>
    </source>
</evidence>
<dbReference type="AlphaFoldDB" id="A0A7G3ZKI6"/>
<dbReference type="Pfam" id="PF04032">
    <property type="entry name" value="Rpr2"/>
    <property type="match status" value="1"/>
</dbReference>
<dbReference type="RefSeq" id="XP_037140696.1">
    <property type="nucleotide sequence ID" value="XM_037284800.1"/>
</dbReference>
<evidence type="ECO:0000313" key="6">
    <source>
        <dbReference type="Proteomes" id="UP000515788"/>
    </source>
</evidence>
<keyword evidence="6" id="KW-1185">Reference proteome</keyword>
<keyword evidence="3" id="KW-0862">Zinc</keyword>